<comment type="caution">
    <text evidence="10">The sequence shown here is derived from an EMBL/GenBank/DDBJ whole genome shotgun (WGS) entry which is preliminary data.</text>
</comment>
<dbReference type="FunFam" id="3.30.70.260:FF:000012">
    <property type="entry name" value="Prephenate dehydratase"/>
    <property type="match status" value="1"/>
</dbReference>
<keyword evidence="3" id="KW-0028">Amino-acid biosynthesis</keyword>
<evidence type="ECO:0000259" key="9">
    <source>
        <dbReference type="PROSITE" id="PS51671"/>
    </source>
</evidence>
<evidence type="ECO:0000256" key="5">
    <source>
        <dbReference type="ARBA" id="ARBA00023222"/>
    </source>
</evidence>
<evidence type="ECO:0000256" key="1">
    <source>
        <dbReference type="ARBA" id="ARBA00004741"/>
    </source>
</evidence>
<dbReference type="PROSITE" id="PS51171">
    <property type="entry name" value="PREPHENATE_DEHYDR_3"/>
    <property type="match status" value="1"/>
</dbReference>
<evidence type="ECO:0000256" key="2">
    <source>
        <dbReference type="ARBA" id="ARBA00013147"/>
    </source>
</evidence>
<dbReference type="PANTHER" id="PTHR21022:SF19">
    <property type="entry name" value="PREPHENATE DEHYDRATASE-RELATED"/>
    <property type="match status" value="1"/>
</dbReference>
<dbReference type="SUPFAM" id="SSF55021">
    <property type="entry name" value="ACT-like"/>
    <property type="match status" value="1"/>
</dbReference>
<evidence type="ECO:0000259" key="8">
    <source>
        <dbReference type="PROSITE" id="PS51171"/>
    </source>
</evidence>
<evidence type="ECO:0000256" key="3">
    <source>
        <dbReference type="ARBA" id="ARBA00022605"/>
    </source>
</evidence>
<evidence type="ECO:0000313" key="11">
    <source>
        <dbReference type="Proteomes" id="UP000179243"/>
    </source>
</evidence>
<proteinExistence type="predicted"/>
<protein>
    <recommendedName>
        <fullName evidence="2">prephenate dehydratase</fullName>
        <ecNumber evidence="2">4.2.1.51</ecNumber>
    </recommendedName>
</protein>
<comment type="catalytic activity">
    <reaction evidence="7">
        <text>prephenate + H(+) = 3-phenylpyruvate + CO2 + H2O</text>
        <dbReference type="Rhea" id="RHEA:21648"/>
        <dbReference type="ChEBI" id="CHEBI:15377"/>
        <dbReference type="ChEBI" id="CHEBI:15378"/>
        <dbReference type="ChEBI" id="CHEBI:16526"/>
        <dbReference type="ChEBI" id="CHEBI:18005"/>
        <dbReference type="ChEBI" id="CHEBI:29934"/>
        <dbReference type="EC" id="4.2.1.51"/>
    </reaction>
</comment>
<dbReference type="Pfam" id="PF00800">
    <property type="entry name" value="PDT"/>
    <property type="match status" value="1"/>
</dbReference>
<keyword evidence="5" id="KW-0584">Phenylalanine biosynthesis</keyword>
<name>A0A1F7F008_UNCRA</name>
<dbReference type="PANTHER" id="PTHR21022">
    <property type="entry name" value="PREPHENATE DEHYDRATASE P PROTEIN"/>
    <property type="match status" value="1"/>
</dbReference>
<dbReference type="PROSITE" id="PS00857">
    <property type="entry name" value="PREPHENATE_DEHYDR_1"/>
    <property type="match status" value="1"/>
</dbReference>
<dbReference type="SUPFAM" id="SSF53850">
    <property type="entry name" value="Periplasmic binding protein-like II"/>
    <property type="match status" value="1"/>
</dbReference>
<comment type="pathway">
    <text evidence="1">Amino-acid biosynthesis; L-phenylalanine biosynthesis; phenylpyruvate from prephenate: step 1/1.</text>
</comment>
<dbReference type="CDD" id="cd13631">
    <property type="entry name" value="PBP2_Ct-PDT_like"/>
    <property type="match status" value="1"/>
</dbReference>
<dbReference type="GO" id="GO:0009094">
    <property type="term" value="P:L-phenylalanine biosynthetic process"/>
    <property type="evidence" value="ECO:0007669"/>
    <property type="project" value="UniProtKB-UniPathway"/>
</dbReference>
<dbReference type="InterPro" id="IPR018528">
    <property type="entry name" value="Preph_deHydtase_CS"/>
</dbReference>
<dbReference type="InterPro" id="IPR002912">
    <property type="entry name" value="ACT_dom"/>
</dbReference>
<evidence type="ECO:0000256" key="6">
    <source>
        <dbReference type="ARBA" id="ARBA00023239"/>
    </source>
</evidence>
<dbReference type="UniPathway" id="UPA00121">
    <property type="reaction ID" value="UER00345"/>
</dbReference>
<evidence type="ECO:0000313" key="10">
    <source>
        <dbReference type="EMBL" id="OGJ99957.1"/>
    </source>
</evidence>
<evidence type="ECO:0000256" key="4">
    <source>
        <dbReference type="ARBA" id="ARBA00023141"/>
    </source>
</evidence>
<dbReference type="AlphaFoldDB" id="A0A1F7F008"/>
<dbReference type="InterPro" id="IPR045865">
    <property type="entry name" value="ACT-like_dom_sf"/>
</dbReference>
<gene>
    <name evidence="10" type="ORF">A2519_00450</name>
</gene>
<dbReference type="NCBIfam" id="NF008865">
    <property type="entry name" value="PRK11898.1"/>
    <property type="match status" value="1"/>
</dbReference>
<dbReference type="GO" id="GO:0005737">
    <property type="term" value="C:cytoplasm"/>
    <property type="evidence" value="ECO:0007669"/>
    <property type="project" value="TreeGrafter"/>
</dbReference>
<evidence type="ECO:0000256" key="7">
    <source>
        <dbReference type="ARBA" id="ARBA00047848"/>
    </source>
</evidence>
<organism evidence="10 11">
    <name type="scientific">Candidatus Raymondbacteria bacterium RIFOXYD12_FULL_49_13</name>
    <dbReference type="NCBI Taxonomy" id="1817890"/>
    <lineage>
        <taxon>Bacteria</taxon>
        <taxon>Raymondiibacteriota</taxon>
    </lineage>
</organism>
<dbReference type="Gene3D" id="3.40.190.10">
    <property type="entry name" value="Periplasmic binding protein-like II"/>
    <property type="match status" value="2"/>
</dbReference>
<feature type="domain" description="ACT" evidence="9">
    <location>
        <begin position="192"/>
        <end position="269"/>
    </location>
</feature>
<accession>A0A1F7F008</accession>
<dbReference type="EMBL" id="MFYX01000157">
    <property type="protein sequence ID" value="OGJ99957.1"/>
    <property type="molecule type" value="Genomic_DNA"/>
</dbReference>
<dbReference type="CDD" id="cd04905">
    <property type="entry name" value="ACT_CM-PDT"/>
    <property type="match status" value="1"/>
</dbReference>
<dbReference type="Gene3D" id="3.30.70.260">
    <property type="match status" value="1"/>
</dbReference>
<dbReference type="Proteomes" id="UP000179243">
    <property type="component" value="Unassembled WGS sequence"/>
</dbReference>
<reference evidence="10 11" key="1">
    <citation type="journal article" date="2016" name="Nat. Commun.">
        <title>Thousands of microbial genomes shed light on interconnected biogeochemical processes in an aquifer system.</title>
        <authorList>
            <person name="Anantharaman K."/>
            <person name="Brown C.T."/>
            <person name="Hug L.A."/>
            <person name="Sharon I."/>
            <person name="Castelle C.J."/>
            <person name="Probst A.J."/>
            <person name="Thomas B.C."/>
            <person name="Singh A."/>
            <person name="Wilkins M.J."/>
            <person name="Karaoz U."/>
            <person name="Brodie E.L."/>
            <person name="Williams K.H."/>
            <person name="Hubbard S.S."/>
            <person name="Banfield J.F."/>
        </authorList>
    </citation>
    <scope>NUCLEOTIDE SEQUENCE [LARGE SCALE GENOMIC DNA]</scope>
</reference>
<dbReference type="GO" id="GO:0004664">
    <property type="term" value="F:prephenate dehydratase activity"/>
    <property type="evidence" value="ECO:0007669"/>
    <property type="project" value="UniProtKB-EC"/>
</dbReference>
<sequence>MKTVAFQGENGAFSELAAVKYFSAQVRTVAFADFEKVFNAIQKGRVDCGIIPVENSLAGSIHQNYDLLLKYPLSIVGEIKLRISHNLIANHRTRIKDIRNIYSHPAALAQCQAFIKTLGAIEQRPYYDTAGSVRFVRDSRAYDSAAIAGSRAAEDYGMKILKRNIEDNEKNFTRFVLLAKKPLVPKGACKTSVVFALKNIPGALYKSLSVFAIRDIDLFKIESRPIPGNPWQYIFYLDFAGHMGQTAAQKAIDHLKEITQYLKVLGSYPVGKERF</sequence>
<dbReference type="PROSITE" id="PS51671">
    <property type="entry name" value="ACT"/>
    <property type="match status" value="1"/>
</dbReference>
<keyword evidence="4" id="KW-0057">Aromatic amino acid biosynthesis</keyword>
<keyword evidence="6" id="KW-0456">Lyase</keyword>
<feature type="domain" description="Prephenate dehydratase" evidence="8">
    <location>
        <begin position="3"/>
        <end position="180"/>
    </location>
</feature>
<dbReference type="InterPro" id="IPR001086">
    <property type="entry name" value="Preph_deHydtase"/>
</dbReference>
<dbReference type="EC" id="4.2.1.51" evidence="2"/>